<evidence type="ECO:0000313" key="3">
    <source>
        <dbReference type="Proteomes" id="UP000565724"/>
    </source>
</evidence>
<keyword evidence="3" id="KW-1185">Reference proteome</keyword>
<protein>
    <submittedName>
        <fullName evidence="2">Uncharacterized protein</fullName>
    </submittedName>
</protein>
<evidence type="ECO:0000313" key="2">
    <source>
        <dbReference type="EMBL" id="NUU19151.1"/>
    </source>
</evidence>
<sequence length="100" mass="10413">MSRRGWSIVQVVTVGIAMVPLSAFLWFESALLGHPFMASQPSPTGVVISRVLLAVAVLVWGVPVVVAWRQLGRQAAGMTGAIMGAGLISGLALVTITGAW</sequence>
<organism evidence="2 3">
    <name type="scientific">Cellulomonas humilata</name>
    <dbReference type="NCBI Taxonomy" id="144055"/>
    <lineage>
        <taxon>Bacteria</taxon>
        <taxon>Bacillati</taxon>
        <taxon>Actinomycetota</taxon>
        <taxon>Actinomycetes</taxon>
        <taxon>Micrococcales</taxon>
        <taxon>Cellulomonadaceae</taxon>
        <taxon>Cellulomonas</taxon>
    </lineage>
</organism>
<dbReference type="RefSeq" id="WP_175349062.1">
    <property type="nucleotide sequence ID" value="NZ_JABMCI010000070.1"/>
</dbReference>
<evidence type="ECO:0000256" key="1">
    <source>
        <dbReference type="SAM" id="Phobius"/>
    </source>
</evidence>
<keyword evidence="1" id="KW-0812">Transmembrane</keyword>
<reference evidence="2 3" key="1">
    <citation type="submission" date="2020-05" db="EMBL/GenBank/DDBJ databases">
        <title>Genome Sequencing of Type Strains.</title>
        <authorList>
            <person name="Lemaire J.F."/>
            <person name="Inderbitzin P."/>
            <person name="Gregorio O.A."/>
            <person name="Collins S.B."/>
            <person name="Wespe N."/>
            <person name="Knight-Connoni V."/>
        </authorList>
    </citation>
    <scope>NUCLEOTIDE SEQUENCE [LARGE SCALE GENOMIC DNA]</scope>
    <source>
        <strain evidence="2 3">ATCC 25174</strain>
    </source>
</reference>
<feature type="transmembrane region" description="Helical" evidence="1">
    <location>
        <begin position="7"/>
        <end position="27"/>
    </location>
</feature>
<keyword evidence="1" id="KW-0472">Membrane</keyword>
<accession>A0A7Y6A3M3</accession>
<feature type="transmembrane region" description="Helical" evidence="1">
    <location>
        <begin position="47"/>
        <end position="68"/>
    </location>
</feature>
<name>A0A7Y6A3M3_9CELL</name>
<proteinExistence type="predicted"/>
<keyword evidence="1" id="KW-1133">Transmembrane helix</keyword>
<feature type="transmembrane region" description="Helical" evidence="1">
    <location>
        <begin position="80"/>
        <end position="99"/>
    </location>
</feature>
<dbReference type="AlphaFoldDB" id="A0A7Y6A3M3"/>
<dbReference type="Proteomes" id="UP000565724">
    <property type="component" value="Unassembled WGS sequence"/>
</dbReference>
<comment type="caution">
    <text evidence="2">The sequence shown here is derived from an EMBL/GenBank/DDBJ whole genome shotgun (WGS) entry which is preliminary data.</text>
</comment>
<dbReference type="EMBL" id="JABMCI010000070">
    <property type="protein sequence ID" value="NUU19151.1"/>
    <property type="molecule type" value="Genomic_DNA"/>
</dbReference>
<gene>
    <name evidence="2" type="ORF">HP550_18030</name>
</gene>